<sequence>MTLLGAGAGAAWFGLSRQDQTERENPVREQFSDIPDRTETAFAREFLTDDSE</sequence>
<evidence type="ECO:0000313" key="2">
    <source>
        <dbReference type="Proteomes" id="UP000198892"/>
    </source>
</evidence>
<organism evidence="1 2">
    <name type="scientific">Salibacterium halotolerans</name>
    <dbReference type="NCBI Taxonomy" id="1884432"/>
    <lineage>
        <taxon>Bacteria</taxon>
        <taxon>Bacillati</taxon>
        <taxon>Bacillota</taxon>
        <taxon>Bacilli</taxon>
        <taxon>Bacillales</taxon>
        <taxon>Bacillaceae</taxon>
    </lineage>
</organism>
<gene>
    <name evidence="1" type="ORF">SAMN05518683_105164</name>
</gene>
<keyword evidence="2" id="KW-1185">Reference proteome</keyword>
<dbReference type="STRING" id="1884432.SAMN05518683_105164"/>
<dbReference type="Proteomes" id="UP000198892">
    <property type="component" value="Unassembled WGS sequence"/>
</dbReference>
<name>A0A1I5QHL8_9BACI</name>
<proteinExistence type="predicted"/>
<evidence type="ECO:0000313" key="1">
    <source>
        <dbReference type="EMBL" id="SFP45742.1"/>
    </source>
</evidence>
<reference evidence="2" key="1">
    <citation type="submission" date="2016-10" db="EMBL/GenBank/DDBJ databases">
        <authorList>
            <person name="Varghese N."/>
            <person name="Submissions S."/>
        </authorList>
    </citation>
    <scope>NUCLEOTIDE SEQUENCE [LARGE SCALE GENOMIC DNA]</scope>
    <source>
        <strain evidence="2">S7</strain>
    </source>
</reference>
<protein>
    <submittedName>
        <fullName evidence="1">Uncharacterized protein</fullName>
    </submittedName>
</protein>
<dbReference type="EMBL" id="FOXD01000005">
    <property type="protein sequence ID" value="SFP45742.1"/>
    <property type="molecule type" value="Genomic_DNA"/>
</dbReference>
<dbReference type="AlphaFoldDB" id="A0A1I5QHL8"/>
<accession>A0A1I5QHL8</accession>